<dbReference type="Proteomes" id="UP000245396">
    <property type="component" value="Unassembled WGS sequence"/>
</dbReference>
<feature type="transmembrane region" description="Helical" evidence="1">
    <location>
        <begin position="61"/>
        <end position="79"/>
    </location>
</feature>
<evidence type="ECO:0000313" key="3">
    <source>
        <dbReference type="Proteomes" id="UP000245396"/>
    </source>
</evidence>
<dbReference type="OrthoDB" id="8449218at2"/>
<accession>A0A316C6Y0</accession>
<proteinExistence type="predicted"/>
<comment type="caution">
    <text evidence="2">The sequence shown here is derived from an EMBL/GenBank/DDBJ whole genome shotgun (WGS) entry which is preliminary data.</text>
</comment>
<dbReference type="STRING" id="1192868.GCA_000304395_03306"/>
<dbReference type="EMBL" id="QGGG01000004">
    <property type="protein sequence ID" value="PWJ85033.1"/>
    <property type="molecule type" value="Genomic_DNA"/>
</dbReference>
<evidence type="ECO:0000256" key="1">
    <source>
        <dbReference type="SAM" id="Phobius"/>
    </source>
</evidence>
<sequence>MAERDRDRTLESRRILERVSREADSGAMSVVARVARKTRNHVTAGDADDRIEQIGTRIGRVLGLLICAGLLLWLLIFLLRGA</sequence>
<keyword evidence="3" id="KW-1185">Reference proteome</keyword>
<organism evidence="2 3">
    <name type="scientific">Pseudaminobacter salicylatoxidans</name>
    <dbReference type="NCBI Taxonomy" id="93369"/>
    <lineage>
        <taxon>Bacteria</taxon>
        <taxon>Pseudomonadati</taxon>
        <taxon>Pseudomonadota</taxon>
        <taxon>Alphaproteobacteria</taxon>
        <taxon>Hyphomicrobiales</taxon>
        <taxon>Phyllobacteriaceae</taxon>
        <taxon>Pseudaminobacter</taxon>
    </lineage>
</organism>
<evidence type="ECO:0000313" key="2">
    <source>
        <dbReference type="EMBL" id="PWJ85033.1"/>
    </source>
</evidence>
<dbReference type="RefSeq" id="WP_026060516.1">
    <property type="nucleotide sequence ID" value="NZ_QGGG01000004.1"/>
</dbReference>
<gene>
    <name evidence="2" type="ORF">C7441_104302</name>
</gene>
<keyword evidence="1" id="KW-1133">Transmembrane helix</keyword>
<keyword evidence="1" id="KW-0472">Membrane</keyword>
<reference evidence="2 3" key="1">
    <citation type="submission" date="2018-05" db="EMBL/GenBank/DDBJ databases">
        <title>Genomic Encyclopedia of Type Strains, Phase IV (KMG-IV): sequencing the most valuable type-strain genomes for metagenomic binning, comparative biology and taxonomic classification.</title>
        <authorList>
            <person name="Goeker M."/>
        </authorList>
    </citation>
    <scope>NUCLEOTIDE SEQUENCE [LARGE SCALE GENOMIC DNA]</scope>
    <source>
        <strain evidence="2 3">DSM 6986</strain>
    </source>
</reference>
<keyword evidence="1" id="KW-0812">Transmembrane</keyword>
<protein>
    <submittedName>
        <fullName evidence="2">Uncharacterized protein</fullName>
    </submittedName>
</protein>
<dbReference type="AlphaFoldDB" id="A0A316C6Y0"/>
<name>A0A316C6Y0_PSESE</name>